<keyword evidence="11" id="KW-0324">Glycolysis</keyword>
<dbReference type="EC" id="2.7.1.40" evidence="4"/>
<dbReference type="InterPro" id="IPR040442">
    <property type="entry name" value="Pyrv_kinase-like_dom_sf"/>
</dbReference>
<dbReference type="GO" id="GO:0016301">
    <property type="term" value="F:kinase activity"/>
    <property type="evidence" value="ECO:0007669"/>
    <property type="project" value="UniProtKB-KW"/>
</dbReference>
<keyword evidence="9" id="KW-0067">ATP-binding</keyword>
<evidence type="ECO:0000256" key="3">
    <source>
        <dbReference type="ARBA" id="ARBA00008663"/>
    </source>
</evidence>
<comment type="similarity">
    <text evidence="3">Belongs to the pyruvate kinase family.</text>
</comment>
<dbReference type="EMBL" id="JACGZW010000006">
    <property type="protein sequence ID" value="MBB1155558.1"/>
    <property type="molecule type" value="Genomic_DNA"/>
</dbReference>
<organism evidence="14 15">
    <name type="scientific">Amycolatopsis dendrobii</name>
    <dbReference type="NCBI Taxonomy" id="2760662"/>
    <lineage>
        <taxon>Bacteria</taxon>
        <taxon>Bacillati</taxon>
        <taxon>Actinomycetota</taxon>
        <taxon>Actinomycetes</taxon>
        <taxon>Pseudonocardiales</taxon>
        <taxon>Pseudonocardiaceae</taxon>
        <taxon>Amycolatopsis</taxon>
    </lineage>
</organism>
<comment type="caution">
    <text evidence="14">The sequence shown here is derived from an EMBL/GenBank/DDBJ whole genome shotgun (WGS) entry which is preliminary data.</text>
</comment>
<comment type="cofactor">
    <cofactor evidence="1">
        <name>K(+)</name>
        <dbReference type="ChEBI" id="CHEBI:29103"/>
    </cofactor>
</comment>
<dbReference type="InterPro" id="IPR015813">
    <property type="entry name" value="Pyrv/PenolPyrv_kinase-like_dom"/>
</dbReference>
<proteinExistence type="inferred from homology"/>
<evidence type="ECO:0000256" key="9">
    <source>
        <dbReference type="ARBA" id="ARBA00022840"/>
    </source>
</evidence>
<name>A0A7W3VYH4_9PSEU</name>
<evidence type="ECO:0000256" key="4">
    <source>
        <dbReference type="ARBA" id="ARBA00012142"/>
    </source>
</evidence>
<dbReference type="PANTHER" id="PTHR11817">
    <property type="entry name" value="PYRUVATE KINASE"/>
    <property type="match status" value="1"/>
</dbReference>
<evidence type="ECO:0000256" key="12">
    <source>
        <dbReference type="ARBA" id="ARBA00023317"/>
    </source>
</evidence>
<keyword evidence="15" id="KW-1185">Reference proteome</keyword>
<dbReference type="InterPro" id="IPR001697">
    <property type="entry name" value="Pyr_Knase"/>
</dbReference>
<evidence type="ECO:0000256" key="10">
    <source>
        <dbReference type="ARBA" id="ARBA00022842"/>
    </source>
</evidence>
<dbReference type="GO" id="GO:0000287">
    <property type="term" value="F:magnesium ion binding"/>
    <property type="evidence" value="ECO:0007669"/>
    <property type="project" value="InterPro"/>
</dbReference>
<dbReference type="Pfam" id="PF00224">
    <property type="entry name" value="PK"/>
    <property type="match status" value="2"/>
</dbReference>
<dbReference type="UniPathway" id="UPA00109">
    <property type="reaction ID" value="UER00188"/>
</dbReference>
<evidence type="ECO:0000313" key="14">
    <source>
        <dbReference type="EMBL" id="MBB1155558.1"/>
    </source>
</evidence>
<dbReference type="InterPro" id="IPR015793">
    <property type="entry name" value="Pyrv_Knase_brl"/>
</dbReference>
<dbReference type="Proteomes" id="UP000526734">
    <property type="component" value="Unassembled WGS sequence"/>
</dbReference>
<comment type="pathway">
    <text evidence="2">Carbohydrate degradation; glycolysis; pyruvate from D-glyceraldehyde 3-phosphate: step 5/5.</text>
</comment>
<evidence type="ECO:0000256" key="8">
    <source>
        <dbReference type="ARBA" id="ARBA00022777"/>
    </source>
</evidence>
<evidence type="ECO:0000256" key="5">
    <source>
        <dbReference type="ARBA" id="ARBA00022679"/>
    </source>
</evidence>
<keyword evidence="7" id="KW-0547">Nucleotide-binding</keyword>
<dbReference type="GO" id="GO:0004743">
    <property type="term" value="F:pyruvate kinase activity"/>
    <property type="evidence" value="ECO:0007669"/>
    <property type="project" value="UniProtKB-EC"/>
</dbReference>
<dbReference type="Gene3D" id="2.40.33.10">
    <property type="entry name" value="PK beta-barrel domain-like"/>
    <property type="match status" value="1"/>
</dbReference>
<dbReference type="Gene3D" id="3.20.20.60">
    <property type="entry name" value="Phosphoenolpyruvate-binding domains"/>
    <property type="match status" value="2"/>
</dbReference>
<gene>
    <name evidence="14" type="ORF">H4281_20620</name>
</gene>
<keyword evidence="12" id="KW-0670">Pyruvate</keyword>
<feature type="domain" description="Pyruvate kinase barrel" evidence="13">
    <location>
        <begin position="305"/>
        <end position="559"/>
    </location>
</feature>
<protein>
    <recommendedName>
        <fullName evidence="4">pyruvate kinase</fullName>
        <ecNumber evidence="4">2.7.1.40</ecNumber>
    </recommendedName>
</protein>
<keyword evidence="5" id="KW-0808">Transferase</keyword>
<sequence length="599" mass="64585">MTKAPPGNGPSTVTEEIQHLFAVLADAESYWAERVSEVAPAHADGARNLAHYWAVRQLDLRDLQARLAEQGLSSLGRSEPHVRASLEAIASAAAALAGTDTRERLSRQDFATGPRSLNSNCTALLGPEPARRRTRIMVTLPTEAAHDPTLTRALVRAGMDLARINCAHDGPSEWAAMAAHVRAAAEDAGRRCLIAMDLGGPKLRTGPLADGPRVVKLRPRRDELGRPTARAWCWLTSTATPPPRPDAKLIPVHATGLGALRPGQNLSFRDTRGSRRRLVVASASPAGVLASARRTAYLATGTVLRAQDGTEAEVGALPPVEQFLTLYEGDLLTLTRDCTPVEIQRPPRIGCTLPAVFAAAVPGDPVLFDDGRIGGTVVKTGEDALTVRITSARDGGSRLRAGKGINLPETALPVPALTEADRACLPFVRTHADLVQLSFVRTAGDVEDLLAELGGQDELGVVLKIETRQAFENLPELLLTAMRRPRTGVMIARGDLAVECGYERLAELQEEILWLCEAAHLPVIWATQVLDQLARTGRPSRAEITDAAMGVRAECVMLNKGPHIVAAVLTLDDILRRMADHHYKKTALLRPLRSWRPSD</sequence>
<dbReference type="AlphaFoldDB" id="A0A7W3VYH4"/>
<evidence type="ECO:0000256" key="1">
    <source>
        <dbReference type="ARBA" id="ARBA00001958"/>
    </source>
</evidence>
<dbReference type="InterPro" id="IPR015806">
    <property type="entry name" value="Pyrv_Knase_insert_dom_sf"/>
</dbReference>
<dbReference type="SUPFAM" id="SSF51621">
    <property type="entry name" value="Phosphoenolpyruvate/pyruvate domain"/>
    <property type="match status" value="1"/>
</dbReference>
<dbReference type="NCBIfam" id="NF011314">
    <property type="entry name" value="PRK14725.1"/>
    <property type="match status" value="1"/>
</dbReference>
<dbReference type="SUPFAM" id="SSF50800">
    <property type="entry name" value="PK beta-barrel domain-like"/>
    <property type="match status" value="1"/>
</dbReference>
<evidence type="ECO:0000256" key="2">
    <source>
        <dbReference type="ARBA" id="ARBA00004997"/>
    </source>
</evidence>
<evidence type="ECO:0000313" key="15">
    <source>
        <dbReference type="Proteomes" id="UP000526734"/>
    </source>
</evidence>
<dbReference type="GO" id="GO:0030955">
    <property type="term" value="F:potassium ion binding"/>
    <property type="evidence" value="ECO:0007669"/>
    <property type="project" value="InterPro"/>
</dbReference>
<keyword evidence="8" id="KW-0418">Kinase</keyword>
<reference evidence="14 15" key="1">
    <citation type="submission" date="2020-08" db="EMBL/GenBank/DDBJ databases">
        <title>Amycolatopsis sp. nov. DR6-1 isolated from Dendrobium heterocarpum.</title>
        <authorList>
            <person name="Tedsree N."/>
            <person name="Kuncharoen N."/>
            <person name="Likhitwitayawuid K."/>
            <person name="Tanasupawat S."/>
        </authorList>
    </citation>
    <scope>NUCLEOTIDE SEQUENCE [LARGE SCALE GENOMIC DNA]</scope>
    <source>
        <strain evidence="14 15">DR6-1</strain>
    </source>
</reference>
<feature type="domain" description="Pyruvate kinase barrel" evidence="13">
    <location>
        <begin position="132"/>
        <end position="217"/>
    </location>
</feature>
<evidence type="ECO:0000256" key="7">
    <source>
        <dbReference type="ARBA" id="ARBA00022741"/>
    </source>
</evidence>
<keyword evidence="10" id="KW-0460">Magnesium</keyword>
<keyword evidence="6" id="KW-0479">Metal-binding</keyword>
<dbReference type="GO" id="GO:0005524">
    <property type="term" value="F:ATP binding"/>
    <property type="evidence" value="ECO:0007669"/>
    <property type="project" value="UniProtKB-KW"/>
</dbReference>
<evidence type="ECO:0000256" key="11">
    <source>
        <dbReference type="ARBA" id="ARBA00023152"/>
    </source>
</evidence>
<accession>A0A7W3VYH4</accession>
<evidence type="ECO:0000256" key="6">
    <source>
        <dbReference type="ARBA" id="ARBA00022723"/>
    </source>
</evidence>
<dbReference type="RefSeq" id="WP_182892564.1">
    <property type="nucleotide sequence ID" value="NZ_JACGZW010000006.1"/>
</dbReference>
<evidence type="ECO:0000259" key="13">
    <source>
        <dbReference type="Pfam" id="PF00224"/>
    </source>
</evidence>
<dbReference type="InterPro" id="IPR011037">
    <property type="entry name" value="Pyrv_Knase-like_insert_dom_sf"/>
</dbReference>